<sequence length="58" mass="6528">MEHSYRGNASIGLKKWTRSDALLFILPLPTIRESLWSVSSMQRPVFTGVALYMTVTGL</sequence>
<dbReference type="EMBL" id="KV425671">
    <property type="protein sequence ID" value="KZT18591.1"/>
    <property type="molecule type" value="Genomic_DNA"/>
</dbReference>
<protein>
    <submittedName>
        <fullName evidence="1">Uncharacterized protein</fullName>
    </submittedName>
</protein>
<reference evidence="1 2" key="1">
    <citation type="journal article" date="2016" name="Mol. Biol. Evol.">
        <title>Comparative Genomics of Early-Diverging Mushroom-Forming Fungi Provides Insights into the Origins of Lignocellulose Decay Capabilities.</title>
        <authorList>
            <person name="Nagy L.G."/>
            <person name="Riley R."/>
            <person name="Tritt A."/>
            <person name="Adam C."/>
            <person name="Daum C."/>
            <person name="Floudas D."/>
            <person name="Sun H."/>
            <person name="Yadav J.S."/>
            <person name="Pangilinan J."/>
            <person name="Larsson K.H."/>
            <person name="Matsuura K."/>
            <person name="Barry K."/>
            <person name="Labutti K."/>
            <person name="Kuo R."/>
            <person name="Ohm R.A."/>
            <person name="Bhattacharya S.S."/>
            <person name="Shirouzu T."/>
            <person name="Yoshinaga Y."/>
            <person name="Martin F.M."/>
            <person name="Grigoriev I.V."/>
            <person name="Hibbett D.S."/>
        </authorList>
    </citation>
    <scope>NUCLEOTIDE SEQUENCE [LARGE SCALE GENOMIC DNA]</scope>
    <source>
        <strain evidence="1 2">HHB14362 ss-1</strain>
    </source>
</reference>
<evidence type="ECO:0000313" key="2">
    <source>
        <dbReference type="Proteomes" id="UP000076761"/>
    </source>
</evidence>
<dbReference type="AlphaFoldDB" id="A0A165MP27"/>
<accession>A0A165MP27</accession>
<dbReference type="Proteomes" id="UP000076761">
    <property type="component" value="Unassembled WGS sequence"/>
</dbReference>
<proteinExistence type="predicted"/>
<name>A0A165MP27_9AGAM</name>
<dbReference type="InParanoid" id="A0A165MP27"/>
<gene>
    <name evidence="1" type="ORF">NEOLEDRAFT_1143226</name>
</gene>
<keyword evidence="2" id="KW-1185">Reference proteome</keyword>
<organism evidence="1 2">
    <name type="scientific">Neolentinus lepideus HHB14362 ss-1</name>
    <dbReference type="NCBI Taxonomy" id="1314782"/>
    <lineage>
        <taxon>Eukaryota</taxon>
        <taxon>Fungi</taxon>
        <taxon>Dikarya</taxon>
        <taxon>Basidiomycota</taxon>
        <taxon>Agaricomycotina</taxon>
        <taxon>Agaricomycetes</taxon>
        <taxon>Gloeophyllales</taxon>
        <taxon>Gloeophyllaceae</taxon>
        <taxon>Neolentinus</taxon>
    </lineage>
</organism>
<evidence type="ECO:0000313" key="1">
    <source>
        <dbReference type="EMBL" id="KZT18591.1"/>
    </source>
</evidence>